<feature type="region of interest" description="Disordered" evidence="1">
    <location>
        <begin position="108"/>
        <end position="141"/>
    </location>
</feature>
<dbReference type="AlphaFoldDB" id="A0A0M3AQ28"/>
<dbReference type="PATRIC" id="fig|56193.3.peg.3979"/>
<keyword evidence="2" id="KW-0812">Transmembrane</keyword>
<feature type="region of interest" description="Disordered" evidence="1">
    <location>
        <begin position="1"/>
        <end position="30"/>
    </location>
</feature>
<evidence type="ECO:0000313" key="3">
    <source>
        <dbReference type="EMBL" id="KKW90644.1"/>
    </source>
</evidence>
<gene>
    <name evidence="3" type="ORF">YP76_18920</name>
</gene>
<accession>A0A0M3AQ28</accession>
<dbReference type="EMBL" id="LBIC01000009">
    <property type="protein sequence ID" value="KKW90644.1"/>
    <property type="molecule type" value="Genomic_DNA"/>
</dbReference>
<keyword evidence="2" id="KW-0472">Membrane</keyword>
<keyword evidence="4" id="KW-1185">Reference proteome</keyword>
<dbReference type="STRING" id="56193.YP76_18920"/>
<evidence type="ECO:0000256" key="1">
    <source>
        <dbReference type="SAM" id="MobiDB-lite"/>
    </source>
</evidence>
<organism evidence="3 4">
    <name type="scientific">Sphingobium chungbukense</name>
    <dbReference type="NCBI Taxonomy" id="56193"/>
    <lineage>
        <taxon>Bacteria</taxon>
        <taxon>Pseudomonadati</taxon>
        <taxon>Pseudomonadota</taxon>
        <taxon>Alphaproteobacteria</taxon>
        <taxon>Sphingomonadales</taxon>
        <taxon>Sphingomonadaceae</taxon>
        <taxon>Sphingobium</taxon>
    </lineage>
</organism>
<keyword evidence="2" id="KW-1133">Transmembrane helix</keyword>
<comment type="caution">
    <text evidence="3">The sequence shown here is derived from an EMBL/GenBank/DDBJ whole genome shotgun (WGS) entry which is preliminary data.</text>
</comment>
<evidence type="ECO:0000313" key="4">
    <source>
        <dbReference type="Proteomes" id="UP000033874"/>
    </source>
</evidence>
<reference evidence="3 4" key="1">
    <citation type="submission" date="2015-04" db="EMBL/GenBank/DDBJ databases">
        <title>Genome sequence of aromatic hydrocarbons-degrading Sphingobium chungbukense DJ77.</title>
        <authorList>
            <person name="Kim Y.-C."/>
            <person name="Chae J.-C."/>
        </authorList>
    </citation>
    <scope>NUCLEOTIDE SEQUENCE [LARGE SCALE GENOMIC DNA]</scope>
    <source>
        <strain evidence="3 4">DJ77</strain>
    </source>
</reference>
<sequence length="141" mass="15359">MTRPLHTETDVQRGAHPSQEQRRRGYEPRDASPGRVVLGIACFLALMAAGLGFAWATLGWLKARDDQPRDLTHAMAIAPPPPHLLAEPEAVRHGYDAAMDRRMEAPALAHARSEVARQGWQDAASAPSTEATARAHREAGQ</sequence>
<dbReference type="Proteomes" id="UP000033874">
    <property type="component" value="Unassembled WGS sequence"/>
</dbReference>
<feature type="transmembrane region" description="Helical" evidence="2">
    <location>
        <begin position="36"/>
        <end position="61"/>
    </location>
</feature>
<protein>
    <submittedName>
        <fullName evidence="3">Uncharacterized protein</fullName>
    </submittedName>
</protein>
<evidence type="ECO:0000256" key="2">
    <source>
        <dbReference type="SAM" id="Phobius"/>
    </source>
</evidence>
<dbReference type="RefSeq" id="WP_046765144.1">
    <property type="nucleotide sequence ID" value="NZ_LBIC01000009.1"/>
</dbReference>
<proteinExistence type="predicted"/>
<name>A0A0M3AQ28_9SPHN</name>